<protein>
    <recommendedName>
        <fullName evidence="4">Tyrosinase copper-binding domain-containing protein</fullName>
    </recommendedName>
</protein>
<keyword evidence="1" id="KW-0479">Metal-binding</keyword>
<sequence length="435" mass="48897">MKLGFASVLASLAALSVTAQDQTPPPCQTSWVRKEIRNMTPNEWAIFNGVQNSMHRDGWYDWYSQIHNTLAGLIHSNSLFFPFHRQFILDFESTMKRYDPKAFLPYWNSMVDFQRPDKSPVLSSQFLGSNGVAGSQCVKDGLPQNWNRKYPRSGCMQRKYNGPGGNSINPLYSPEAISYFMQISSTYKDLRNNIENSIHGAVHLGISADMATMNAPNDPVFWLHHANIDRIWSNWQSSDLTKRQYMYDGTNAYGQPVYLTDTLPNYPNVKVNQVMAVGRGSMCYSYDDKPAQGSLSRRDLAQTVSSLVTLPQNILDKFFPAVTNGTYNEFLDETVTNLLPTTVPNVMQANGVYSLNLTDVTKPLLKALGSDKPAGGKDCDCNSKVQMPKPAPLTTAWLKMNKISPCKAGKVHKLASDFTDELNRSDYISKFVLRY</sequence>
<evidence type="ECO:0000256" key="1">
    <source>
        <dbReference type="ARBA" id="ARBA00022723"/>
    </source>
</evidence>
<dbReference type="InterPro" id="IPR050316">
    <property type="entry name" value="Tyrosinase/Hemocyanin"/>
</dbReference>
<keyword evidence="2" id="KW-0186">Copper</keyword>
<evidence type="ECO:0000256" key="2">
    <source>
        <dbReference type="ARBA" id="ARBA00023008"/>
    </source>
</evidence>
<comment type="caution">
    <text evidence="5">The sequence shown here is derived from an EMBL/GenBank/DDBJ whole genome shotgun (WGS) entry which is preliminary data.</text>
</comment>
<evidence type="ECO:0000313" key="5">
    <source>
        <dbReference type="EMBL" id="KAJ1917956.1"/>
    </source>
</evidence>
<reference evidence="5" key="1">
    <citation type="submission" date="2022-07" db="EMBL/GenBank/DDBJ databases">
        <title>Phylogenomic reconstructions and comparative analyses of Kickxellomycotina fungi.</title>
        <authorList>
            <person name="Reynolds N.K."/>
            <person name="Stajich J.E."/>
            <person name="Barry K."/>
            <person name="Grigoriev I.V."/>
            <person name="Crous P."/>
            <person name="Smith M.E."/>
        </authorList>
    </citation>
    <scope>NUCLEOTIDE SEQUENCE</scope>
    <source>
        <strain evidence="5">NBRC 100468</strain>
    </source>
</reference>
<dbReference type="PRINTS" id="PR00092">
    <property type="entry name" value="TYROSINASE"/>
</dbReference>
<keyword evidence="3" id="KW-0732">Signal</keyword>
<feature type="signal peptide" evidence="3">
    <location>
        <begin position="1"/>
        <end position="19"/>
    </location>
</feature>
<dbReference type="AlphaFoldDB" id="A0A9W7ZWB9"/>
<organism evidence="5 6">
    <name type="scientific">Mycoemilia scoparia</name>
    <dbReference type="NCBI Taxonomy" id="417184"/>
    <lineage>
        <taxon>Eukaryota</taxon>
        <taxon>Fungi</taxon>
        <taxon>Fungi incertae sedis</taxon>
        <taxon>Zoopagomycota</taxon>
        <taxon>Kickxellomycotina</taxon>
        <taxon>Kickxellomycetes</taxon>
        <taxon>Kickxellales</taxon>
        <taxon>Kickxellaceae</taxon>
        <taxon>Mycoemilia</taxon>
    </lineage>
</organism>
<dbReference type="Gene3D" id="1.10.1280.10">
    <property type="entry name" value="Di-copper center containing domain from catechol oxidase"/>
    <property type="match status" value="1"/>
</dbReference>
<dbReference type="EMBL" id="JANBPU010000057">
    <property type="protein sequence ID" value="KAJ1917956.1"/>
    <property type="molecule type" value="Genomic_DNA"/>
</dbReference>
<accession>A0A9W7ZWB9</accession>
<keyword evidence="6" id="KW-1185">Reference proteome</keyword>
<proteinExistence type="predicted"/>
<name>A0A9W7ZWB9_9FUNG</name>
<dbReference type="PANTHER" id="PTHR11474">
    <property type="entry name" value="TYROSINASE FAMILY MEMBER"/>
    <property type="match status" value="1"/>
</dbReference>
<feature type="chain" id="PRO_5040963640" description="Tyrosinase copper-binding domain-containing protein" evidence="3">
    <location>
        <begin position="20"/>
        <end position="435"/>
    </location>
</feature>
<dbReference type="OrthoDB" id="6132182at2759"/>
<dbReference type="SUPFAM" id="SSF48056">
    <property type="entry name" value="Di-copper centre-containing domain"/>
    <property type="match status" value="1"/>
</dbReference>
<evidence type="ECO:0000256" key="3">
    <source>
        <dbReference type="SAM" id="SignalP"/>
    </source>
</evidence>
<dbReference type="InterPro" id="IPR008922">
    <property type="entry name" value="Di-copper_centre_dom_sf"/>
</dbReference>
<dbReference type="PANTHER" id="PTHR11474:SF126">
    <property type="entry name" value="TYROSINASE-LIKE PROTEIN TYR-1-RELATED"/>
    <property type="match status" value="1"/>
</dbReference>
<dbReference type="Pfam" id="PF00264">
    <property type="entry name" value="Tyrosinase"/>
    <property type="match status" value="1"/>
</dbReference>
<evidence type="ECO:0000313" key="6">
    <source>
        <dbReference type="Proteomes" id="UP001150538"/>
    </source>
</evidence>
<dbReference type="PROSITE" id="PS00498">
    <property type="entry name" value="TYROSINASE_2"/>
    <property type="match status" value="1"/>
</dbReference>
<dbReference type="GO" id="GO:0046872">
    <property type="term" value="F:metal ion binding"/>
    <property type="evidence" value="ECO:0007669"/>
    <property type="project" value="UniProtKB-KW"/>
</dbReference>
<gene>
    <name evidence="5" type="ORF">H4219_002897</name>
</gene>
<feature type="domain" description="Tyrosinase copper-binding" evidence="4">
    <location>
        <begin position="218"/>
        <end position="229"/>
    </location>
</feature>
<dbReference type="Proteomes" id="UP001150538">
    <property type="component" value="Unassembled WGS sequence"/>
</dbReference>
<dbReference type="InterPro" id="IPR002227">
    <property type="entry name" value="Tyrosinase_Cu-bd"/>
</dbReference>
<dbReference type="GO" id="GO:0016491">
    <property type="term" value="F:oxidoreductase activity"/>
    <property type="evidence" value="ECO:0007669"/>
    <property type="project" value="InterPro"/>
</dbReference>
<evidence type="ECO:0000259" key="4">
    <source>
        <dbReference type="PROSITE" id="PS00498"/>
    </source>
</evidence>